<gene>
    <name evidence="8 10" type="primary">panC</name>
    <name evidence="10" type="ORF">ACFOVU_09115</name>
</gene>
<dbReference type="PANTHER" id="PTHR21299:SF1">
    <property type="entry name" value="PANTOATE--BETA-ALANINE LIGASE"/>
    <property type="match status" value="1"/>
</dbReference>
<dbReference type="EC" id="6.3.2.1" evidence="8"/>
<feature type="region of interest" description="Disordered" evidence="9">
    <location>
        <begin position="1"/>
        <end position="32"/>
    </location>
</feature>
<dbReference type="Pfam" id="PF02569">
    <property type="entry name" value="Pantoate_ligase"/>
    <property type="match status" value="1"/>
</dbReference>
<feature type="compositionally biased region" description="Polar residues" evidence="9">
    <location>
        <begin position="1"/>
        <end position="14"/>
    </location>
</feature>
<comment type="function">
    <text evidence="8">Catalyzes the condensation of pantoate with beta-alanine in an ATP-dependent reaction via a pantoyl-adenylate intermediate.</text>
</comment>
<sequence>MSEQDPQGRLNQQDPAPARTPAAGRTPAVARTPEELARLRPGLGRLALVPTMGALHIGHRTLIAAAREQADSVAVSIFVNPLQFGPNEDFDRYPRPLDADLAACAEEGVDVVYAPAVETMYPGEQMVTVHPGRMGGVLEGEFRPGFFDGVLTVVAKLFHMVRPDLAFFGQKDAQQLAVVRRMVRDLGMGVAIVGVPTVRDPDGLATSSRNAYLSPKERESALALSRALLAGADASVTGPVGILSAARAVLAAAATAAPPVSVDYLALVDAQSFTEVPGDFRGDAVLVVAARVGETRLIDNVPLTL</sequence>
<evidence type="ECO:0000256" key="5">
    <source>
        <dbReference type="ARBA" id="ARBA00022741"/>
    </source>
</evidence>
<evidence type="ECO:0000256" key="7">
    <source>
        <dbReference type="ARBA" id="ARBA00048258"/>
    </source>
</evidence>
<keyword evidence="8" id="KW-0963">Cytoplasm</keyword>
<feature type="compositionally biased region" description="Low complexity" evidence="9">
    <location>
        <begin position="15"/>
        <end position="31"/>
    </location>
</feature>
<feature type="binding site" evidence="8">
    <location>
        <position position="198"/>
    </location>
    <ligand>
        <name>ATP</name>
        <dbReference type="ChEBI" id="CHEBI:30616"/>
    </ligand>
</feature>
<comment type="pathway">
    <text evidence="1 8">Cofactor biosynthesis; (R)-pantothenate biosynthesis; (R)-pantothenate from (R)-pantoate and beta-alanine: step 1/1.</text>
</comment>
<comment type="subcellular location">
    <subcellularLocation>
        <location evidence="8">Cytoplasm</location>
    </subcellularLocation>
</comment>
<evidence type="ECO:0000313" key="11">
    <source>
        <dbReference type="Proteomes" id="UP001595847"/>
    </source>
</evidence>
<dbReference type="InterPro" id="IPR014729">
    <property type="entry name" value="Rossmann-like_a/b/a_fold"/>
</dbReference>
<evidence type="ECO:0000256" key="1">
    <source>
        <dbReference type="ARBA" id="ARBA00004990"/>
    </source>
</evidence>
<feature type="binding site" evidence="8">
    <location>
        <begin position="169"/>
        <end position="172"/>
    </location>
    <ligand>
        <name>ATP</name>
        <dbReference type="ChEBI" id="CHEBI:30616"/>
    </ligand>
</feature>
<dbReference type="InterPro" id="IPR003721">
    <property type="entry name" value="Pantoate_ligase"/>
</dbReference>
<feature type="binding site" evidence="8">
    <location>
        <position position="175"/>
    </location>
    <ligand>
        <name>(R)-pantoate</name>
        <dbReference type="ChEBI" id="CHEBI:15980"/>
    </ligand>
</feature>
<evidence type="ECO:0000313" key="10">
    <source>
        <dbReference type="EMBL" id="MFC3996071.1"/>
    </source>
</evidence>
<dbReference type="GO" id="GO:0004592">
    <property type="term" value="F:pantoate-beta-alanine ligase activity"/>
    <property type="evidence" value="ECO:0007669"/>
    <property type="project" value="UniProtKB-EC"/>
</dbReference>
<evidence type="ECO:0000256" key="8">
    <source>
        <dbReference type="HAMAP-Rule" id="MF_00158"/>
    </source>
</evidence>
<keyword evidence="11" id="KW-1185">Reference proteome</keyword>
<dbReference type="Gene3D" id="3.30.1300.10">
    <property type="entry name" value="Pantoate-beta-alanine ligase, C-terminal domain"/>
    <property type="match status" value="1"/>
</dbReference>
<evidence type="ECO:0000256" key="9">
    <source>
        <dbReference type="SAM" id="MobiDB-lite"/>
    </source>
</evidence>
<feature type="active site" description="Proton donor" evidence="8">
    <location>
        <position position="59"/>
    </location>
</feature>
<dbReference type="EMBL" id="JBHSBH010000006">
    <property type="protein sequence ID" value="MFC3996071.1"/>
    <property type="molecule type" value="Genomic_DNA"/>
</dbReference>
<accession>A0ABV8FMH7</accession>
<keyword evidence="3 8" id="KW-0436">Ligase</keyword>
<reference evidence="11" key="1">
    <citation type="journal article" date="2019" name="Int. J. Syst. Evol. Microbiol.">
        <title>The Global Catalogue of Microorganisms (GCM) 10K type strain sequencing project: providing services to taxonomists for standard genome sequencing and annotation.</title>
        <authorList>
            <consortium name="The Broad Institute Genomics Platform"/>
            <consortium name="The Broad Institute Genome Sequencing Center for Infectious Disease"/>
            <person name="Wu L."/>
            <person name="Ma J."/>
        </authorList>
    </citation>
    <scope>NUCLEOTIDE SEQUENCE [LARGE SCALE GENOMIC DNA]</scope>
    <source>
        <strain evidence="11">TBRC 1826</strain>
    </source>
</reference>
<dbReference type="PANTHER" id="PTHR21299">
    <property type="entry name" value="CYTIDYLATE KINASE/PANTOATE-BETA-ALANINE LIGASE"/>
    <property type="match status" value="1"/>
</dbReference>
<keyword evidence="6 8" id="KW-0067">ATP-binding</keyword>
<name>A0ABV8FMH7_9ACTN</name>
<keyword evidence="5 8" id="KW-0547">Nucleotide-binding</keyword>
<dbReference type="Gene3D" id="3.40.50.620">
    <property type="entry name" value="HUPs"/>
    <property type="match status" value="1"/>
</dbReference>
<protein>
    <recommendedName>
        <fullName evidence="8">Pantothenate synthetase</fullName>
        <shortName evidence="8">PS</shortName>
        <ecNumber evidence="8">6.3.2.1</ecNumber>
    </recommendedName>
    <alternativeName>
        <fullName evidence="8">Pantoate--beta-alanine ligase</fullName>
    </alternativeName>
    <alternativeName>
        <fullName evidence="8">Pantoate-activating enzyme</fullName>
    </alternativeName>
</protein>
<keyword evidence="4 8" id="KW-0566">Pantothenate biosynthesis</keyword>
<organism evidence="10 11">
    <name type="scientific">Nocardiopsis sediminis</name>
    <dbReference type="NCBI Taxonomy" id="1778267"/>
    <lineage>
        <taxon>Bacteria</taxon>
        <taxon>Bacillati</taxon>
        <taxon>Actinomycetota</taxon>
        <taxon>Actinomycetes</taxon>
        <taxon>Streptosporangiales</taxon>
        <taxon>Nocardiopsidaceae</taxon>
        <taxon>Nocardiopsis</taxon>
    </lineage>
</organism>
<comment type="catalytic activity">
    <reaction evidence="7 8">
        <text>(R)-pantoate + beta-alanine + ATP = (R)-pantothenate + AMP + diphosphate + H(+)</text>
        <dbReference type="Rhea" id="RHEA:10912"/>
        <dbReference type="ChEBI" id="CHEBI:15378"/>
        <dbReference type="ChEBI" id="CHEBI:15980"/>
        <dbReference type="ChEBI" id="CHEBI:29032"/>
        <dbReference type="ChEBI" id="CHEBI:30616"/>
        <dbReference type="ChEBI" id="CHEBI:33019"/>
        <dbReference type="ChEBI" id="CHEBI:57966"/>
        <dbReference type="ChEBI" id="CHEBI:456215"/>
        <dbReference type="EC" id="6.3.2.1"/>
    </reaction>
</comment>
<evidence type="ECO:0000256" key="2">
    <source>
        <dbReference type="ARBA" id="ARBA00009256"/>
    </source>
</evidence>
<feature type="binding site" evidence="8">
    <location>
        <begin position="52"/>
        <end position="59"/>
    </location>
    <ligand>
        <name>ATP</name>
        <dbReference type="ChEBI" id="CHEBI:30616"/>
    </ligand>
</feature>
<feature type="binding site" evidence="8">
    <location>
        <position position="83"/>
    </location>
    <ligand>
        <name>beta-alanine</name>
        <dbReference type="ChEBI" id="CHEBI:57966"/>
    </ligand>
</feature>
<comment type="miscellaneous">
    <text evidence="8">The reaction proceeds by a bi uni uni bi ping pong mechanism.</text>
</comment>
<dbReference type="InterPro" id="IPR004821">
    <property type="entry name" value="Cyt_trans-like"/>
</dbReference>
<dbReference type="HAMAP" id="MF_00158">
    <property type="entry name" value="PanC"/>
    <property type="match status" value="1"/>
</dbReference>
<dbReference type="SUPFAM" id="SSF52374">
    <property type="entry name" value="Nucleotidylyl transferase"/>
    <property type="match status" value="1"/>
</dbReference>
<evidence type="ECO:0000256" key="3">
    <source>
        <dbReference type="ARBA" id="ARBA00022598"/>
    </source>
</evidence>
<comment type="caution">
    <text evidence="10">The sequence shown here is derived from an EMBL/GenBank/DDBJ whole genome shotgun (WGS) entry which is preliminary data.</text>
</comment>
<dbReference type="NCBIfam" id="TIGR00125">
    <property type="entry name" value="cyt_tran_rel"/>
    <property type="match status" value="1"/>
</dbReference>
<comment type="similarity">
    <text evidence="2 8">Belongs to the pantothenate synthetase family.</text>
</comment>
<comment type="subunit">
    <text evidence="8">Homodimer.</text>
</comment>
<dbReference type="RefSeq" id="WP_378531795.1">
    <property type="nucleotide sequence ID" value="NZ_JBHSBH010000006.1"/>
</dbReference>
<feature type="binding site" evidence="8">
    <location>
        <begin position="206"/>
        <end position="209"/>
    </location>
    <ligand>
        <name>ATP</name>
        <dbReference type="ChEBI" id="CHEBI:30616"/>
    </ligand>
</feature>
<dbReference type="CDD" id="cd00560">
    <property type="entry name" value="PanC"/>
    <property type="match status" value="1"/>
</dbReference>
<evidence type="ECO:0000256" key="4">
    <source>
        <dbReference type="ARBA" id="ARBA00022655"/>
    </source>
</evidence>
<dbReference type="InterPro" id="IPR042176">
    <property type="entry name" value="Pantoate_ligase_C"/>
</dbReference>
<feature type="binding site" evidence="8">
    <location>
        <position position="83"/>
    </location>
    <ligand>
        <name>(R)-pantoate</name>
        <dbReference type="ChEBI" id="CHEBI:15980"/>
    </ligand>
</feature>
<proteinExistence type="inferred from homology"/>
<dbReference type="NCBIfam" id="TIGR00018">
    <property type="entry name" value="panC"/>
    <property type="match status" value="1"/>
</dbReference>
<evidence type="ECO:0000256" key="6">
    <source>
        <dbReference type="ARBA" id="ARBA00022840"/>
    </source>
</evidence>
<dbReference type="Proteomes" id="UP001595847">
    <property type="component" value="Unassembled WGS sequence"/>
</dbReference>